<dbReference type="InterPro" id="IPR001128">
    <property type="entry name" value="Cyt_P450"/>
</dbReference>
<dbReference type="Pfam" id="PF00067">
    <property type="entry name" value="p450"/>
    <property type="match status" value="1"/>
</dbReference>
<comment type="cofactor">
    <cofactor evidence="1">
        <name>heme</name>
        <dbReference type="ChEBI" id="CHEBI:30413"/>
    </cofactor>
</comment>
<dbReference type="InterPro" id="IPR017972">
    <property type="entry name" value="Cyt_P450_CS"/>
</dbReference>
<sequence>MKRLQEELDNVVGLNRMVEEKDLPKLTYLVMVIKESLRLRSVGPLLIPHESTEDIIVKGYHIPSKSRIMVNAWALGRDPNALPDNAEEFLPKRFKDTNIDLRGHDFQLLPFGSGRRGCPGMHLGLTTIRLVLGQLLHCFDRNAFKHRDLYQNVDPLYLKWAHRKKVISKELVGWNPDIICLQEVDRYYDLLKVMEKAGYAGSYKRRTGDYADGCAMFWKADKFRLLEGESIEFKALGLRDNVAQLSVFEIRLLLSRAQILAEKWGNIPVVLAGDFNSTPQSAIYKFLASSELNIMLYDRKELSGQRTCDPAQVLGLEKELRNPLYLMDRILKTCWTREAIKVATGDPDCQLLTHPLKLNSSYAALKGSTRTRDLNGEPLATSYHSKFLGTVDYLWYSDGVVPIRVLDTLPFNTLKRTGGLPCKKLGSDHLALVSEFAFKRGAKEGSATNIATVSAAATSSSREDNKST</sequence>
<feature type="domain" description="Endonuclease/exonuclease/phosphatase" evidence="3">
    <location>
        <begin position="158"/>
        <end position="429"/>
    </location>
</feature>
<dbReference type="Proteomes" id="UP000467840">
    <property type="component" value="Chromosome 1"/>
</dbReference>
<keyword evidence="1 2" id="KW-0479">Metal-binding</keyword>
<keyword evidence="5" id="KW-1185">Reference proteome</keyword>
<dbReference type="InterPro" id="IPR050410">
    <property type="entry name" value="CCR4/nocturin_mRNA_transcr"/>
</dbReference>
<dbReference type="Gene3D" id="3.30.1370.190">
    <property type="match status" value="1"/>
</dbReference>
<gene>
    <name evidence="4" type="ORF">GH714_027494</name>
</gene>
<dbReference type="InterPro" id="IPR036691">
    <property type="entry name" value="Endo/exonu/phosph_ase_sf"/>
</dbReference>
<organism evidence="4 5">
    <name type="scientific">Hevea brasiliensis</name>
    <name type="common">Para rubber tree</name>
    <name type="synonym">Siphonia brasiliensis</name>
    <dbReference type="NCBI Taxonomy" id="3981"/>
    <lineage>
        <taxon>Eukaryota</taxon>
        <taxon>Viridiplantae</taxon>
        <taxon>Streptophyta</taxon>
        <taxon>Embryophyta</taxon>
        <taxon>Tracheophyta</taxon>
        <taxon>Spermatophyta</taxon>
        <taxon>Magnoliopsida</taxon>
        <taxon>eudicotyledons</taxon>
        <taxon>Gunneridae</taxon>
        <taxon>Pentapetalae</taxon>
        <taxon>rosids</taxon>
        <taxon>fabids</taxon>
        <taxon>Malpighiales</taxon>
        <taxon>Euphorbiaceae</taxon>
        <taxon>Crotonoideae</taxon>
        <taxon>Micrandreae</taxon>
        <taxon>Hevea</taxon>
    </lineage>
</organism>
<accession>A0A6A6LGQ8</accession>
<dbReference type="GO" id="GO:0005506">
    <property type="term" value="F:iron ion binding"/>
    <property type="evidence" value="ECO:0007669"/>
    <property type="project" value="InterPro"/>
</dbReference>
<reference evidence="4 5" key="1">
    <citation type="journal article" date="2020" name="Mol. Plant">
        <title>The Chromosome-Based Rubber Tree Genome Provides New Insights into Spurge Genome Evolution and Rubber Biosynthesis.</title>
        <authorList>
            <person name="Liu J."/>
            <person name="Shi C."/>
            <person name="Shi C.C."/>
            <person name="Li W."/>
            <person name="Zhang Q.J."/>
            <person name="Zhang Y."/>
            <person name="Li K."/>
            <person name="Lu H.F."/>
            <person name="Shi C."/>
            <person name="Zhu S.T."/>
            <person name="Xiao Z.Y."/>
            <person name="Nan H."/>
            <person name="Yue Y."/>
            <person name="Zhu X.G."/>
            <person name="Wu Y."/>
            <person name="Hong X.N."/>
            <person name="Fan G.Y."/>
            <person name="Tong Y."/>
            <person name="Zhang D."/>
            <person name="Mao C.L."/>
            <person name="Liu Y.L."/>
            <person name="Hao S.J."/>
            <person name="Liu W.Q."/>
            <person name="Lv M.Q."/>
            <person name="Zhang H.B."/>
            <person name="Liu Y."/>
            <person name="Hu-Tang G.R."/>
            <person name="Wang J.P."/>
            <person name="Wang J.H."/>
            <person name="Sun Y.H."/>
            <person name="Ni S.B."/>
            <person name="Chen W.B."/>
            <person name="Zhang X.C."/>
            <person name="Jiao Y.N."/>
            <person name="Eichler E.E."/>
            <person name="Li G.H."/>
            <person name="Liu X."/>
            <person name="Gao L.Z."/>
        </authorList>
    </citation>
    <scope>NUCLEOTIDE SEQUENCE [LARGE SCALE GENOMIC DNA]</scope>
    <source>
        <strain evidence="5">cv. GT1</strain>
        <tissue evidence="4">Leaf</tissue>
    </source>
</reference>
<dbReference type="PROSITE" id="PS00086">
    <property type="entry name" value="CYTOCHROME_P450"/>
    <property type="match status" value="1"/>
</dbReference>
<dbReference type="SUPFAM" id="SSF48264">
    <property type="entry name" value="Cytochrome P450"/>
    <property type="match status" value="1"/>
</dbReference>
<comment type="caution">
    <text evidence="4">The sequence shown here is derived from an EMBL/GenBank/DDBJ whole genome shotgun (WGS) entry which is preliminary data.</text>
</comment>
<keyword evidence="1 2" id="KW-0349">Heme</keyword>
<dbReference type="GO" id="GO:0004497">
    <property type="term" value="F:monooxygenase activity"/>
    <property type="evidence" value="ECO:0007669"/>
    <property type="project" value="UniProtKB-KW"/>
</dbReference>
<evidence type="ECO:0000256" key="2">
    <source>
        <dbReference type="RuleBase" id="RU000461"/>
    </source>
</evidence>
<name>A0A6A6LGQ8_HEVBR</name>
<dbReference type="InterPro" id="IPR036396">
    <property type="entry name" value="Cyt_P450_sf"/>
</dbReference>
<dbReference type="PRINTS" id="PR00463">
    <property type="entry name" value="EP450I"/>
</dbReference>
<comment type="similarity">
    <text evidence="2">Belongs to the cytochrome P450 family.</text>
</comment>
<dbReference type="GO" id="GO:0000175">
    <property type="term" value="F:3'-5'-RNA exonuclease activity"/>
    <property type="evidence" value="ECO:0007669"/>
    <property type="project" value="TreeGrafter"/>
</dbReference>
<dbReference type="PANTHER" id="PTHR12121:SF82">
    <property type="entry name" value="CARBON CATABOLITE REPRESSOR PROTEIN 4 HOMOLOG 3"/>
    <property type="match status" value="1"/>
</dbReference>
<keyword evidence="2" id="KW-0560">Oxidoreductase</keyword>
<dbReference type="GO" id="GO:0020037">
    <property type="term" value="F:heme binding"/>
    <property type="evidence" value="ECO:0007669"/>
    <property type="project" value="InterPro"/>
</dbReference>
<evidence type="ECO:0000313" key="5">
    <source>
        <dbReference type="Proteomes" id="UP000467840"/>
    </source>
</evidence>
<dbReference type="GO" id="GO:0016705">
    <property type="term" value="F:oxidoreductase activity, acting on paired donors, with incorporation or reduction of molecular oxygen"/>
    <property type="evidence" value="ECO:0007669"/>
    <property type="project" value="InterPro"/>
</dbReference>
<dbReference type="PANTHER" id="PTHR12121">
    <property type="entry name" value="CARBON CATABOLITE REPRESSOR PROTEIN 4"/>
    <property type="match status" value="1"/>
</dbReference>
<protein>
    <recommendedName>
        <fullName evidence="3">Endonuclease/exonuclease/phosphatase domain-containing protein</fullName>
    </recommendedName>
</protein>
<dbReference type="Pfam" id="PF03372">
    <property type="entry name" value="Exo_endo_phos"/>
    <property type="match status" value="1"/>
</dbReference>
<dbReference type="SUPFAM" id="SSF56219">
    <property type="entry name" value="DNase I-like"/>
    <property type="match status" value="1"/>
</dbReference>
<dbReference type="Gene3D" id="1.10.630.10">
    <property type="entry name" value="Cytochrome P450"/>
    <property type="match status" value="1"/>
</dbReference>
<evidence type="ECO:0000259" key="3">
    <source>
        <dbReference type="Pfam" id="PF03372"/>
    </source>
</evidence>
<keyword evidence="2" id="KW-0503">Monooxygenase</keyword>
<keyword evidence="1 2" id="KW-0408">Iron</keyword>
<dbReference type="AlphaFoldDB" id="A0A6A6LGQ8"/>
<proteinExistence type="inferred from homology"/>
<feature type="binding site" description="axial binding residue" evidence="1">
    <location>
        <position position="118"/>
    </location>
    <ligand>
        <name>heme</name>
        <dbReference type="ChEBI" id="CHEBI:30413"/>
    </ligand>
    <ligandPart>
        <name>Fe</name>
        <dbReference type="ChEBI" id="CHEBI:18248"/>
    </ligandPart>
</feature>
<dbReference type="Gene3D" id="3.60.10.10">
    <property type="entry name" value="Endonuclease/exonuclease/phosphatase"/>
    <property type="match status" value="1"/>
</dbReference>
<dbReference type="EMBL" id="JAAGAX010000011">
    <property type="protein sequence ID" value="KAF2298779.1"/>
    <property type="molecule type" value="Genomic_DNA"/>
</dbReference>
<evidence type="ECO:0000256" key="1">
    <source>
        <dbReference type="PIRSR" id="PIRSR602401-1"/>
    </source>
</evidence>
<evidence type="ECO:0000313" key="4">
    <source>
        <dbReference type="EMBL" id="KAF2298779.1"/>
    </source>
</evidence>
<dbReference type="InterPro" id="IPR002401">
    <property type="entry name" value="Cyt_P450_E_grp-I"/>
</dbReference>
<dbReference type="InterPro" id="IPR005135">
    <property type="entry name" value="Endo/exonuclease/phosphatase"/>
</dbReference>